<dbReference type="EMBL" id="BDIP01001498">
    <property type="protein sequence ID" value="GCA62822.1"/>
    <property type="molecule type" value="Genomic_DNA"/>
</dbReference>
<evidence type="ECO:0000313" key="1">
    <source>
        <dbReference type="EMBL" id="GCA62822.1"/>
    </source>
</evidence>
<reference evidence="1 2" key="1">
    <citation type="journal article" date="2018" name="PLoS ONE">
        <title>The draft genome of Kipferlia bialata reveals reductive genome evolution in fornicate parasites.</title>
        <authorList>
            <person name="Tanifuji G."/>
            <person name="Takabayashi S."/>
            <person name="Kume K."/>
            <person name="Takagi M."/>
            <person name="Nakayama T."/>
            <person name="Kamikawa R."/>
            <person name="Inagaki Y."/>
            <person name="Hashimoto T."/>
        </authorList>
    </citation>
    <scope>NUCLEOTIDE SEQUENCE [LARGE SCALE GENOMIC DNA]</scope>
    <source>
        <strain evidence="1">NY0173</strain>
    </source>
</reference>
<dbReference type="AlphaFoldDB" id="A0A391P2Y2"/>
<evidence type="ECO:0008006" key="3">
    <source>
        <dbReference type="Google" id="ProtNLM"/>
    </source>
</evidence>
<dbReference type="Proteomes" id="UP000265618">
    <property type="component" value="Unassembled WGS sequence"/>
</dbReference>
<keyword evidence="2" id="KW-1185">Reference proteome</keyword>
<comment type="caution">
    <text evidence="1">The sequence shown here is derived from an EMBL/GenBank/DDBJ whole genome shotgun (WGS) entry which is preliminary data.</text>
</comment>
<dbReference type="InterPro" id="IPR015915">
    <property type="entry name" value="Kelch-typ_b-propeller"/>
</dbReference>
<proteinExistence type="predicted"/>
<name>A0A391P2Y2_9EUKA</name>
<organism evidence="1 2">
    <name type="scientific">Kipferlia bialata</name>
    <dbReference type="NCBI Taxonomy" id="797122"/>
    <lineage>
        <taxon>Eukaryota</taxon>
        <taxon>Metamonada</taxon>
        <taxon>Carpediemonas-like organisms</taxon>
        <taxon>Kipferlia</taxon>
    </lineage>
</organism>
<evidence type="ECO:0000313" key="2">
    <source>
        <dbReference type="Proteomes" id="UP000265618"/>
    </source>
</evidence>
<dbReference type="SUPFAM" id="SSF117281">
    <property type="entry name" value="Kelch motif"/>
    <property type="match status" value="1"/>
</dbReference>
<accession>A0A391P2Y2</accession>
<dbReference type="Gene3D" id="2.120.10.80">
    <property type="entry name" value="Kelch-type beta propeller"/>
    <property type="match status" value="1"/>
</dbReference>
<gene>
    <name evidence="1" type="ORF">KIPB_006029</name>
</gene>
<sequence length="432" mass="48405">MAGHESSTALELGSVEVSLPEDHPVSRLILNIVPTGPQNAVYFNDRQQLTSYEDGNAVCCSLGPADYYSIAHRYSPLDFTFQVECIDGSAVSVPDLRRLTYGDPYASVLGSFFAYGRESFPIPRGKTLSYGSGRKDWISHSEADTCVTRYIDTNGDSGRIPKFLGHRSQSLIQSQACCLEGLFVVFGGRRPYDNTVFNRATIFDPDTDEWTLDGRECPDMPDRIVHAVSNDVLHVFAKEGTGHWVYTLAGGWSEDTSLPDNVDKPYMTKTFGRLIAMFCDNGIYLFDTISGEYVRVSNDSSDSDEKNVYKGVVVGESMILFNVRACRPVKEGDPSESDSDASDSSQDTLYSLRNARGGSSYLERRALYREREKERERSREKARRERNCTISFSLLTLHDGLTYPSDLMEWACLSGGSFDIDYRPQEGQELWE</sequence>
<protein>
    <recommendedName>
        <fullName evidence="3">Kelch-type beta propeller</fullName>
    </recommendedName>
</protein>